<comment type="caution">
    <text evidence="2">The sequence shown here is derived from an EMBL/GenBank/DDBJ whole genome shotgun (WGS) entry which is preliminary data.</text>
</comment>
<name>A0ABD3TJU9_SINWO</name>
<evidence type="ECO:0000313" key="3">
    <source>
        <dbReference type="Proteomes" id="UP001634394"/>
    </source>
</evidence>
<sequence length="157" mass="17320">MKFFGSTAVILLVIVVTAVLSDCPDNGCECGEFCVDINNRWCNSNNDRECSCVKGCLVFDQMMLPGATDNLYCTTCLCSTFSRDGTAVCIGESFCLPANLTLHVDYPATENESPNCPTTDENGDNDDYNYDDIIITGSILYNVILYYGKKKHVMQIL</sequence>
<dbReference type="Proteomes" id="UP001634394">
    <property type="component" value="Unassembled WGS sequence"/>
</dbReference>
<organism evidence="2 3">
    <name type="scientific">Sinanodonta woodiana</name>
    <name type="common">Chinese pond mussel</name>
    <name type="synonym">Anodonta woodiana</name>
    <dbReference type="NCBI Taxonomy" id="1069815"/>
    <lineage>
        <taxon>Eukaryota</taxon>
        <taxon>Metazoa</taxon>
        <taxon>Spiralia</taxon>
        <taxon>Lophotrochozoa</taxon>
        <taxon>Mollusca</taxon>
        <taxon>Bivalvia</taxon>
        <taxon>Autobranchia</taxon>
        <taxon>Heteroconchia</taxon>
        <taxon>Palaeoheterodonta</taxon>
        <taxon>Unionida</taxon>
        <taxon>Unionoidea</taxon>
        <taxon>Unionidae</taxon>
        <taxon>Unioninae</taxon>
        <taxon>Sinanodonta</taxon>
    </lineage>
</organism>
<feature type="signal peptide" evidence="1">
    <location>
        <begin position="1"/>
        <end position="21"/>
    </location>
</feature>
<protein>
    <submittedName>
        <fullName evidence="2">Uncharacterized protein</fullName>
    </submittedName>
</protein>
<dbReference type="EMBL" id="JBJQND010000018">
    <property type="protein sequence ID" value="KAL3837334.1"/>
    <property type="molecule type" value="Genomic_DNA"/>
</dbReference>
<evidence type="ECO:0000256" key="1">
    <source>
        <dbReference type="SAM" id="SignalP"/>
    </source>
</evidence>
<feature type="chain" id="PRO_5044856169" evidence="1">
    <location>
        <begin position="22"/>
        <end position="157"/>
    </location>
</feature>
<proteinExistence type="predicted"/>
<keyword evidence="1" id="KW-0732">Signal</keyword>
<reference evidence="2 3" key="1">
    <citation type="submission" date="2024-11" db="EMBL/GenBank/DDBJ databases">
        <title>Chromosome-level genome assembly of the freshwater bivalve Anodonta woodiana.</title>
        <authorList>
            <person name="Chen X."/>
        </authorList>
    </citation>
    <scope>NUCLEOTIDE SEQUENCE [LARGE SCALE GENOMIC DNA]</scope>
    <source>
        <strain evidence="2">MN2024</strain>
        <tissue evidence="2">Gills</tissue>
    </source>
</reference>
<keyword evidence="3" id="KW-1185">Reference proteome</keyword>
<evidence type="ECO:0000313" key="2">
    <source>
        <dbReference type="EMBL" id="KAL3837334.1"/>
    </source>
</evidence>
<gene>
    <name evidence="2" type="ORF">ACJMK2_022699</name>
</gene>
<accession>A0ABD3TJU9</accession>
<dbReference type="AlphaFoldDB" id="A0ABD3TJU9"/>